<evidence type="ECO:0000313" key="8">
    <source>
        <dbReference type="EMBL" id="GLC55103.1"/>
    </source>
</evidence>
<evidence type="ECO:0000256" key="4">
    <source>
        <dbReference type="ARBA" id="ARBA00023002"/>
    </source>
</evidence>
<keyword evidence="2 5" id="KW-0285">Flavoprotein</keyword>
<dbReference type="GO" id="GO:0050660">
    <property type="term" value="F:flavin adenine dinucleotide binding"/>
    <property type="evidence" value="ECO:0007669"/>
    <property type="project" value="InterPro"/>
</dbReference>
<comment type="cofactor">
    <cofactor evidence="5">
        <name>FAD</name>
        <dbReference type="ChEBI" id="CHEBI:57692"/>
    </cofactor>
</comment>
<dbReference type="Pfam" id="PF00743">
    <property type="entry name" value="FMO-like"/>
    <property type="match status" value="2"/>
</dbReference>
<evidence type="ECO:0000313" key="9">
    <source>
        <dbReference type="Proteomes" id="UP001165080"/>
    </source>
</evidence>
<name>A0A9W6BN92_9CHLO</name>
<comment type="similarity">
    <text evidence="1 5">Belongs to the FMO family.</text>
</comment>
<accession>A0A9W6BN92</accession>
<feature type="domain" description="DUF6314" evidence="7">
    <location>
        <begin position="744"/>
        <end position="853"/>
    </location>
</feature>
<feature type="compositionally biased region" description="Pro residues" evidence="6">
    <location>
        <begin position="178"/>
        <end position="196"/>
    </location>
</feature>
<dbReference type="EC" id="1.-.-.-" evidence="5"/>
<evidence type="ECO:0000259" key="7">
    <source>
        <dbReference type="Pfam" id="PF19834"/>
    </source>
</evidence>
<evidence type="ECO:0000256" key="6">
    <source>
        <dbReference type="SAM" id="MobiDB-lite"/>
    </source>
</evidence>
<evidence type="ECO:0000256" key="1">
    <source>
        <dbReference type="ARBA" id="ARBA00009183"/>
    </source>
</evidence>
<dbReference type="InterPro" id="IPR036188">
    <property type="entry name" value="FAD/NAD-bd_sf"/>
</dbReference>
<evidence type="ECO:0000256" key="3">
    <source>
        <dbReference type="ARBA" id="ARBA00022827"/>
    </source>
</evidence>
<sequence>MLLSSFQRPLHPQTVSTKNNNFAPIHFQHQGRQLSFILQRARSSHSRATRASAMPHARREPSTTTPQPKSVAVIGGGLAGLSAAKAAVQAGLLPTIFDRRPSIGGMWGDAAGATYASLHTNVSRFTCSFSDFPWPPGSPDFPTAAQVGDYLSAYQRAFLPPDKCRLRLGCEVLRVLRPSPPPAPPPPPPPPLPPRTPETQHAGDPPRTEQTRTEQQQQLPWVVEWHEAQPSPGASAPTHGSSHTQHFDFVVVASGFCAAPRIPSIPGLDSFPGLLLHSAAYRGPHSLRLAAAAAAGAGRRCRRVAVVGAGHSAADIAADIAAAGGGTGAGGGTAAAAAPEPASDPDASVMPMEVIHVTPRPFWVLPRYLPLSLDAAAPPFAPLDVMCHRWSARPGCEGAENDKGRERLFASREERVKDNAFWATVCGDQGALLSPALAISPGSSEPMVGSITDCYGPLVASGRLKVLRGRLHRVEGSTLELSGGPPGGGGGGGAAAADSAVAAAAPPPAPLRDVDAIVLCTGMRPSLSFLPAEVLETLSYTPYDDYVPLALHRQVLHPDVPGLAFVGVFRSPFFAVVELQARLAAAAAAGTLPAAEADPAAQRAGVDLELRVRQYEPRTPYPRVDFVGHADGLAAALGVRPPAEWRAAHDVIVAAHYGVFPGPSAAANSTTTAETQGGEAAAAARTTAAVDDDDGDASAAAAAAMGDAVAAAPEGVRRALDDVAAAMRSYRGGHRVASAVFHDLAGEWALHRRIVSRLPSSPSGEVTGRATFTATAADTSGVYSPAAGGAGGLSYLYEEQGQFAMLGGPVMRVRREYVYAYDSTADRIDVFFAEGGSRRGAFFHSLRFLPPEEQSSSAAAAAAPAAAAAAQPAAATSAEAAAATAAADVAATDAGGASAATASSPASPAAGAAAAAAAAAGWRAVGEHLCVRDMYDASYRFSFQGLRLRQFEIEFRVKGPNKDYTATATYTRQPGGGRIPYEGC</sequence>
<dbReference type="EMBL" id="BRXU01000012">
    <property type="protein sequence ID" value="GLC55103.1"/>
    <property type="molecule type" value="Genomic_DNA"/>
</dbReference>
<keyword evidence="4 5" id="KW-0560">Oxidoreductase</keyword>
<dbReference type="Gene3D" id="3.50.50.60">
    <property type="entry name" value="FAD/NAD(P)-binding domain"/>
    <property type="match status" value="4"/>
</dbReference>
<feature type="domain" description="DUF6314" evidence="7">
    <location>
        <begin position="920"/>
        <end position="972"/>
    </location>
</feature>
<dbReference type="InterPro" id="IPR050346">
    <property type="entry name" value="FMO-like"/>
</dbReference>
<evidence type="ECO:0000256" key="5">
    <source>
        <dbReference type="RuleBase" id="RU361177"/>
    </source>
</evidence>
<evidence type="ECO:0000256" key="2">
    <source>
        <dbReference type="ARBA" id="ARBA00022630"/>
    </source>
</evidence>
<keyword evidence="5" id="KW-0503">Monooxygenase</keyword>
<dbReference type="SUPFAM" id="SSF51905">
    <property type="entry name" value="FAD/NAD(P)-binding domain"/>
    <property type="match status" value="2"/>
</dbReference>
<dbReference type="GO" id="GO:0004499">
    <property type="term" value="F:N,N-dimethylaniline monooxygenase activity"/>
    <property type="evidence" value="ECO:0007669"/>
    <property type="project" value="InterPro"/>
</dbReference>
<dbReference type="PANTHER" id="PTHR23023">
    <property type="entry name" value="DIMETHYLANILINE MONOOXYGENASE"/>
    <property type="match status" value="1"/>
</dbReference>
<proteinExistence type="inferred from homology"/>
<dbReference type="InterPro" id="IPR045632">
    <property type="entry name" value="DUF6314"/>
</dbReference>
<reference evidence="8 9" key="1">
    <citation type="journal article" date="2023" name="Commun. Biol.">
        <title>Reorganization of the ancestral sex-determining regions during the evolution of trioecy in Pleodorina starrii.</title>
        <authorList>
            <person name="Takahashi K."/>
            <person name="Suzuki S."/>
            <person name="Kawai-Toyooka H."/>
            <person name="Yamamoto K."/>
            <person name="Hamaji T."/>
            <person name="Ootsuki R."/>
            <person name="Yamaguchi H."/>
            <person name="Kawachi M."/>
            <person name="Higashiyama T."/>
            <person name="Nozaki H."/>
        </authorList>
    </citation>
    <scope>NUCLEOTIDE SEQUENCE [LARGE SCALE GENOMIC DNA]</scope>
    <source>
        <strain evidence="8 9">NIES-4479</strain>
    </source>
</reference>
<feature type="compositionally biased region" description="Gly residues" evidence="6">
    <location>
        <begin position="484"/>
        <end position="494"/>
    </location>
</feature>
<gene>
    <name evidence="8" type="primary">PLEST001321</name>
    <name evidence="8" type="ORF">PLESTB_000944000</name>
</gene>
<dbReference type="GO" id="GO:0050661">
    <property type="term" value="F:NADP binding"/>
    <property type="evidence" value="ECO:0007669"/>
    <property type="project" value="InterPro"/>
</dbReference>
<keyword evidence="3 5" id="KW-0274">FAD</keyword>
<protein>
    <recommendedName>
        <fullName evidence="5">Flavin-containing monooxygenase</fullName>
        <ecNumber evidence="5">1.-.-.-</ecNumber>
    </recommendedName>
</protein>
<dbReference type="AlphaFoldDB" id="A0A9W6BN92"/>
<dbReference type="Pfam" id="PF19834">
    <property type="entry name" value="DUF6314"/>
    <property type="match status" value="2"/>
</dbReference>
<keyword evidence="9" id="KW-1185">Reference proteome</keyword>
<feature type="region of interest" description="Disordered" evidence="6">
    <location>
        <begin position="45"/>
        <end position="69"/>
    </location>
</feature>
<comment type="caution">
    <text evidence="8">The sequence shown here is derived from an EMBL/GenBank/DDBJ whole genome shotgun (WGS) entry which is preliminary data.</text>
</comment>
<dbReference type="Proteomes" id="UP001165080">
    <property type="component" value="Unassembled WGS sequence"/>
</dbReference>
<feature type="region of interest" description="Disordered" evidence="6">
    <location>
        <begin position="177"/>
        <end position="217"/>
    </location>
</feature>
<feature type="region of interest" description="Disordered" evidence="6">
    <location>
        <begin position="477"/>
        <end position="496"/>
    </location>
</feature>
<organism evidence="8 9">
    <name type="scientific">Pleodorina starrii</name>
    <dbReference type="NCBI Taxonomy" id="330485"/>
    <lineage>
        <taxon>Eukaryota</taxon>
        <taxon>Viridiplantae</taxon>
        <taxon>Chlorophyta</taxon>
        <taxon>core chlorophytes</taxon>
        <taxon>Chlorophyceae</taxon>
        <taxon>CS clade</taxon>
        <taxon>Chlamydomonadales</taxon>
        <taxon>Volvocaceae</taxon>
        <taxon>Pleodorina</taxon>
    </lineage>
</organism>
<dbReference type="InterPro" id="IPR020946">
    <property type="entry name" value="Flavin_mOase-like"/>
</dbReference>
<dbReference type="PRINTS" id="PR00368">
    <property type="entry name" value="FADPNR"/>
</dbReference>